<keyword evidence="1" id="KW-0732">Signal</keyword>
<sequence length="591" mass="63307">MTHARPLVTAISIFLISTLLVFLAVPNQAQAQENTWIQIEAHPTLNEAQTRVRAFSGAFPNVGGFRVSSGWYVISIGPFSAAAAAQELERLQQENLIPRDSYLADSRSYQQQFWPLGGTTLTQPTTTVEPTTSTELTPTEPVGQIITLPDETPGQARANENALSREEKMELQEAMQWEGFYTSAIDGSFGAGTRRAMAEYQAAMGYDTTGILTTYQRGELRAKFNEVFTNAGMENYSDPKAGISIDLPMGLVEFDGYTAPFVHFVPKGDSGVSVSLISQKGDQATLFGLYEIMQTLEIVPLTGERERKDASFILRGNNAKINSYTYAALENGTIKGFTLVWPAGDKANMNRIIGVMMTSLLSLGDTALDDFAGTDQNEQKIDLLSGLQIRQPILSRSGFYLDATGTVLTTSEFAGTCAKLTLDDLTLADVILTDPALGISILKPEKKLAPLGFATFANASPRLKSEVAVSGYSYEGALGAPTMTFGALADVRGLDGEVNTQRLDLVSLLGDAGGPVVNAGGTVIGMLRSTEVKDGRALPENVSFSTSANAILKVLADNGIASTTSSEGGALHPVDLTARASDMTVLVRCWN</sequence>
<dbReference type="KEGG" id="hat:RC74_00245"/>
<dbReference type="Proteomes" id="UP000070371">
    <property type="component" value="Chromosome"/>
</dbReference>
<feature type="signal peptide" evidence="1">
    <location>
        <begin position="1"/>
        <end position="31"/>
    </location>
</feature>
<feature type="domain" description="Peptidoglycan binding-like" evidence="2">
    <location>
        <begin position="167"/>
        <end position="213"/>
    </location>
</feature>
<feature type="chain" id="PRO_5007443138" description="Peptidoglycan binding-like domain-containing protein" evidence="1">
    <location>
        <begin position="32"/>
        <end position="591"/>
    </location>
</feature>
<proteinExistence type="predicted"/>
<evidence type="ECO:0000256" key="1">
    <source>
        <dbReference type="SAM" id="SignalP"/>
    </source>
</evidence>
<dbReference type="SUPFAM" id="SSF47090">
    <property type="entry name" value="PGBD-like"/>
    <property type="match status" value="1"/>
</dbReference>
<dbReference type="RefSeq" id="WP_039002579.1">
    <property type="nucleotide sequence ID" value="NZ_CP014327.1"/>
</dbReference>
<dbReference type="InterPro" id="IPR036366">
    <property type="entry name" value="PGBDSf"/>
</dbReference>
<reference evidence="3 4" key="1">
    <citation type="submission" date="2016-02" db="EMBL/GenBank/DDBJ databases">
        <title>Complete genome sequence of Halocynthiibacter arcticus PAMC 20958t from arctic marine sediment.</title>
        <authorList>
            <person name="Lee Y.M."/>
            <person name="Baek K."/>
            <person name="Lee H.K."/>
            <person name="Shin S.C."/>
        </authorList>
    </citation>
    <scope>NUCLEOTIDE SEQUENCE [LARGE SCALE GENOMIC DNA]</scope>
    <source>
        <strain evidence="3">PAMC 20958</strain>
    </source>
</reference>
<dbReference type="SUPFAM" id="SSF50494">
    <property type="entry name" value="Trypsin-like serine proteases"/>
    <property type="match status" value="1"/>
</dbReference>
<dbReference type="InterPro" id="IPR036365">
    <property type="entry name" value="PGBD-like_sf"/>
</dbReference>
<dbReference type="AlphaFoldDB" id="A0A126UV35"/>
<gene>
    <name evidence="3" type="ORF">RC74_00245</name>
</gene>
<accession>A0A126UV35</accession>
<dbReference type="STRING" id="1579316.RC74_00245"/>
<name>A0A126UV35_9RHOB</name>
<organism evidence="3 4">
    <name type="scientific">Falsihalocynthiibacter arcticus</name>
    <dbReference type="NCBI Taxonomy" id="1579316"/>
    <lineage>
        <taxon>Bacteria</taxon>
        <taxon>Pseudomonadati</taxon>
        <taxon>Pseudomonadota</taxon>
        <taxon>Alphaproteobacteria</taxon>
        <taxon>Rhodobacterales</taxon>
        <taxon>Roseobacteraceae</taxon>
        <taxon>Falsihalocynthiibacter</taxon>
    </lineage>
</organism>
<dbReference type="EMBL" id="CP014327">
    <property type="protein sequence ID" value="AML49920.1"/>
    <property type="molecule type" value="Genomic_DNA"/>
</dbReference>
<dbReference type="OrthoDB" id="6810892at2"/>
<dbReference type="Pfam" id="PF01471">
    <property type="entry name" value="PG_binding_1"/>
    <property type="match status" value="1"/>
</dbReference>
<evidence type="ECO:0000259" key="2">
    <source>
        <dbReference type="Pfam" id="PF01471"/>
    </source>
</evidence>
<dbReference type="InterPro" id="IPR002477">
    <property type="entry name" value="Peptidoglycan-bd-like"/>
</dbReference>
<dbReference type="Gene3D" id="2.40.10.120">
    <property type="match status" value="1"/>
</dbReference>
<dbReference type="Pfam" id="PF13365">
    <property type="entry name" value="Trypsin_2"/>
    <property type="match status" value="1"/>
</dbReference>
<evidence type="ECO:0000313" key="3">
    <source>
        <dbReference type="EMBL" id="AML49920.1"/>
    </source>
</evidence>
<keyword evidence="4" id="KW-1185">Reference proteome</keyword>
<evidence type="ECO:0000313" key="4">
    <source>
        <dbReference type="Proteomes" id="UP000070371"/>
    </source>
</evidence>
<dbReference type="Gene3D" id="1.10.101.10">
    <property type="entry name" value="PGBD-like superfamily/PGBD"/>
    <property type="match status" value="1"/>
</dbReference>
<protein>
    <recommendedName>
        <fullName evidence="2">Peptidoglycan binding-like domain-containing protein</fullName>
    </recommendedName>
</protein>
<dbReference type="InterPro" id="IPR009003">
    <property type="entry name" value="Peptidase_S1_PA"/>
</dbReference>